<gene>
    <name evidence="3" type="ORF">ElyMa_004149500</name>
</gene>
<feature type="transmembrane region" description="Helical" evidence="2">
    <location>
        <begin position="75"/>
        <end position="95"/>
    </location>
</feature>
<evidence type="ECO:0000313" key="3">
    <source>
        <dbReference type="EMBL" id="GFR84397.1"/>
    </source>
</evidence>
<dbReference type="AlphaFoldDB" id="A0AAV4GFC6"/>
<keyword evidence="2" id="KW-0812">Transmembrane</keyword>
<name>A0AAV4GFC6_9GAST</name>
<proteinExistence type="predicted"/>
<evidence type="ECO:0000256" key="1">
    <source>
        <dbReference type="SAM" id="MobiDB-lite"/>
    </source>
</evidence>
<protein>
    <recommendedName>
        <fullName evidence="5">EGF-like domain-containing protein</fullName>
    </recommendedName>
</protein>
<dbReference type="EMBL" id="BMAT01008404">
    <property type="protein sequence ID" value="GFR84397.1"/>
    <property type="molecule type" value="Genomic_DNA"/>
</dbReference>
<comment type="caution">
    <text evidence="3">The sequence shown here is derived from an EMBL/GenBank/DDBJ whole genome shotgun (WGS) entry which is preliminary data.</text>
</comment>
<feature type="region of interest" description="Disordered" evidence="1">
    <location>
        <begin position="228"/>
        <end position="291"/>
    </location>
</feature>
<keyword evidence="2" id="KW-0472">Membrane</keyword>
<dbReference type="CDD" id="cd00055">
    <property type="entry name" value="EGF_Lam"/>
    <property type="match status" value="1"/>
</dbReference>
<evidence type="ECO:0008006" key="5">
    <source>
        <dbReference type="Google" id="ProtNLM"/>
    </source>
</evidence>
<sequence length="291" mass="32114">MCSGHCAGINNTCDLDTGVCNAGCDPGYQGDACTDEGCKSGYFGPFCDIASDTESLSPILANPDQSITSRWSSVYLLYFIAPVVAVVLMAGALLLNPSKKPKVLSFTDWPMLCWFRILTRMRIRASPAFETLAFVSLSNVPSLEMVLTRYLKPAIVYNSVSSAEIERDAQRLWQNFCFIKTDGEAKKLWEFSKLVDDEPPQQEDFGDYSREDCEDESVYTTPAWTPAWSADLTTPSSNVGSIPSLKQTDPDGLEGVKNRLEYEESIQSLRSSSITSEDESETSSEESSEVD</sequence>
<keyword evidence="2" id="KW-1133">Transmembrane helix</keyword>
<keyword evidence="4" id="KW-1185">Reference proteome</keyword>
<evidence type="ECO:0000313" key="4">
    <source>
        <dbReference type="Proteomes" id="UP000762676"/>
    </source>
</evidence>
<reference evidence="3 4" key="1">
    <citation type="journal article" date="2021" name="Elife">
        <title>Chloroplast acquisition without the gene transfer in kleptoplastic sea slugs, Plakobranchus ocellatus.</title>
        <authorList>
            <person name="Maeda T."/>
            <person name="Takahashi S."/>
            <person name="Yoshida T."/>
            <person name="Shimamura S."/>
            <person name="Takaki Y."/>
            <person name="Nagai Y."/>
            <person name="Toyoda A."/>
            <person name="Suzuki Y."/>
            <person name="Arimoto A."/>
            <person name="Ishii H."/>
            <person name="Satoh N."/>
            <person name="Nishiyama T."/>
            <person name="Hasebe M."/>
            <person name="Maruyama T."/>
            <person name="Minagawa J."/>
            <person name="Obokata J."/>
            <person name="Shigenobu S."/>
        </authorList>
    </citation>
    <scope>NUCLEOTIDE SEQUENCE [LARGE SCALE GENOMIC DNA]</scope>
</reference>
<feature type="compositionally biased region" description="Acidic residues" evidence="1">
    <location>
        <begin position="276"/>
        <end position="291"/>
    </location>
</feature>
<feature type="compositionally biased region" description="Low complexity" evidence="1">
    <location>
        <begin position="265"/>
        <end position="275"/>
    </location>
</feature>
<evidence type="ECO:0000256" key="2">
    <source>
        <dbReference type="SAM" id="Phobius"/>
    </source>
</evidence>
<organism evidence="3 4">
    <name type="scientific">Elysia marginata</name>
    <dbReference type="NCBI Taxonomy" id="1093978"/>
    <lineage>
        <taxon>Eukaryota</taxon>
        <taxon>Metazoa</taxon>
        <taxon>Spiralia</taxon>
        <taxon>Lophotrochozoa</taxon>
        <taxon>Mollusca</taxon>
        <taxon>Gastropoda</taxon>
        <taxon>Heterobranchia</taxon>
        <taxon>Euthyneura</taxon>
        <taxon>Panpulmonata</taxon>
        <taxon>Sacoglossa</taxon>
        <taxon>Placobranchoidea</taxon>
        <taxon>Plakobranchidae</taxon>
        <taxon>Elysia</taxon>
    </lineage>
</organism>
<accession>A0AAV4GFC6</accession>
<dbReference type="InterPro" id="IPR002049">
    <property type="entry name" value="LE_dom"/>
</dbReference>
<feature type="compositionally biased region" description="Polar residues" evidence="1">
    <location>
        <begin position="231"/>
        <end position="247"/>
    </location>
</feature>
<dbReference type="Proteomes" id="UP000762676">
    <property type="component" value="Unassembled WGS sequence"/>
</dbReference>